<dbReference type="eggNOG" id="ENOG502T3XP">
    <property type="taxonomic scope" value="Eukaryota"/>
</dbReference>
<comment type="caution">
    <text evidence="2">The sequence shown here is derived from an EMBL/GenBank/DDBJ whole genome shotgun (WGS) entry which is preliminary data.</text>
</comment>
<dbReference type="STRING" id="452589.G9NPJ9"/>
<dbReference type="GeneID" id="25779290"/>
<dbReference type="OrthoDB" id="4775454at2759"/>
<proteinExistence type="predicted"/>
<accession>G9NPJ9</accession>
<protein>
    <submittedName>
        <fullName evidence="2">Uncharacterized protein</fullName>
    </submittedName>
</protein>
<dbReference type="KEGG" id="tatv:25779290"/>
<evidence type="ECO:0000313" key="2">
    <source>
        <dbReference type="EMBL" id="EHK47466.1"/>
    </source>
</evidence>
<feature type="region of interest" description="Disordered" evidence="1">
    <location>
        <begin position="30"/>
        <end position="49"/>
    </location>
</feature>
<feature type="compositionally biased region" description="Pro residues" evidence="1">
    <location>
        <begin position="286"/>
        <end position="299"/>
    </location>
</feature>
<feature type="compositionally biased region" description="Low complexity" evidence="1">
    <location>
        <begin position="316"/>
        <end position="334"/>
    </location>
</feature>
<keyword evidence="3" id="KW-1185">Reference proteome</keyword>
<feature type="compositionally biased region" description="Low complexity" evidence="1">
    <location>
        <begin position="64"/>
        <end position="76"/>
    </location>
</feature>
<sequence>MSPTRTMERSSKLAPLTLVSKYYPAVANYSYPRSEGAPTPCNSRRPSSSKCWSYFEDVERSSVDSESSPLSSAPSLVDDRTDSEASADVDDYRYHTHANELWDSFWMSGQHQYQQLEDSHEKKPFIMATAAIDPASTAPSRAPPQVPEKDYPALISSPQRSRRRPQGPRSQASNGWPLSDQHPRSNHTRKPSPTYSAFPKIVNISSPACTRPSSSSQLPTSACENRLPEIDARCPLQQTPPPPHPPASLYSRPGSPHPRAISPASLKAFQRPATSHGSRPSSPMDYPYPSPPPTAPLPALPANCPKAPHLTHRSSNLSQPSHTQQQQQLQPPNHIIRPYKSTTQLRRPPPEPLPVSVFEYDSDTDCTDDESSPLESPALSFFRFHRRSQSPRSNDDIFTRRRGSASKVASTTAHQSSLIDAAEKENCKRRKRNNTIDSLPRVVKQSDVFSRMLGLRSR</sequence>
<name>G9NPJ9_HYPAI</name>
<feature type="compositionally biased region" description="Acidic residues" evidence="1">
    <location>
        <begin position="360"/>
        <end position="372"/>
    </location>
</feature>
<dbReference type="OMA" id="SWQCSRD"/>
<feature type="region of interest" description="Disordered" evidence="1">
    <location>
        <begin position="358"/>
        <end position="377"/>
    </location>
</feature>
<feature type="compositionally biased region" description="Polar residues" evidence="1">
    <location>
        <begin position="407"/>
        <end position="418"/>
    </location>
</feature>
<dbReference type="HOGENOM" id="CLU_527901_0_0_1"/>
<evidence type="ECO:0000313" key="3">
    <source>
        <dbReference type="Proteomes" id="UP000005426"/>
    </source>
</evidence>
<dbReference type="AlphaFoldDB" id="G9NPJ9"/>
<feature type="compositionally biased region" description="Polar residues" evidence="1">
    <location>
        <begin position="40"/>
        <end position="49"/>
    </location>
</feature>
<dbReference type="Proteomes" id="UP000005426">
    <property type="component" value="Unassembled WGS sequence"/>
</dbReference>
<reference evidence="2 3" key="1">
    <citation type="journal article" date="2011" name="Genome Biol.">
        <title>Comparative genome sequence analysis underscores mycoparasitism as the ancestral life style of Trichoderma.</title>
        <authorList>
            <person name="Kubicek C.P."/>
            <person name="Herrera-Estrella A."/>
            <person name="Seidl-Seiboth V."/>
            <person name="Martinez D.A."/>
            <person name="Druzhinina I.S."/>
            <person name="Thon M."/>
            <person name="Zeilinger S."/>
            <person name="Casas-Flores S."/>
            <person name="Horwitz B.A."/>
            <person name="Mukherjee P.K."/>
            <person name="Mukherjee M."/>
            <person name="Kredics L."/>
            <person name="Alcaraz L.D."/>
            <person name="Aerts A."/>
            <person name="Antal Z."/>
            <person name="Atanasova L."/>
            <person name="Cervantes-Badillo M.G."/>
            <person name="Challacombe J."/>
            <person name="Chertkov O."/>
            <person name="McCluskey K."/>
            <person name="Coulpier F."/>
            <person name="Deshpande N."/>
            <person name="von Doehren H."/>
            <person name="Ebbole D.J."/>
            <person name="Esquivel-Naranjo E.U."/>
            <person name="Fekete E."/>
            <person name="Flipphi M."/>
            <person name="Glaser F."/>
            <person name="Gomez-Rodriguez E.Y."/>
            <person name="Gruber S."/>
            <person name="Han C."/>
            <person name="Henrissat B."/>
            <person name="Hermosa R."/>
            <person name="Hernandez-Onate M."/>
            <person name="Karaffa L."/>
            <person name="Kosti I."/>
            <person name="Le Crom S."/>
            <person name="Lindquist E."/>
            <person name="Lucas S."/>
            <person name="Luebeck M."/>
            <person name="Luebeck P.S."/>
            <person name="Margeot A."/>
            <person name="Metz B."/>
            <person name="Misra M."/>
            <person name="Nevalainen H."/>
            <person name="Omann M."/>
            <person name="Packer N."/>
            <person name="Perrone G."/>
            <person name="Uresti-Rivera E.E."/>
            <person name="Salamov A."/>
            <person name="Schmoll M."/>
            <person name="Seiboth B."/>
            <person name="Shapiro H."/>
            <person name="Sukno S."/>
            <person name="Tamayo-Ramos J.A."/>
            <person name="Tisch D."/>
            <person name="Wiest A."/>
            <person name="Wilkinson H.H."/>
            <person name="Zhang M."/>
            <person name="Coutinho P.M."/>
            <person name="Kenerley C.M."/>
            <person name="Monte E."/>
            <person name="Baker S.E."/>
            <person name="Grigoriev I.V."/>
        </authorList>
    </citation>
    <scope>NUCLEOTIDE SEQUENCE [LARGE SCALE GENOMIC DNA]</scope>
    <source>
        <strain evidence="3">ATCC 20476 / IMI 206040</strain>
    </source>
</reference>
<feature type="region of interest" description="Disordered" evidence="1">
    <location>
        <begin position="383"/>
        <end position="436"/>
    </location>
</feature>
<gene>
    <name evidence="2" type="ORF">TRIATDRAFT_272295</name>
</gene>
<feature type="region of interest" description="Disordered" evidence="1">
    <location>
        <begin position="60"/>
        <end position="92"/>
    </location>
</feature>
<feature type="region of interest" description="Disordered" evidence="1">
    <location>
        <begin position="112"/>
        <end position="335"/>
    </location>
</feature>
<organism evidence="2 3">
    <name type="scientific">Hypocrea atroviridis (strain ATCC 20476 / IMI 206040)</name>
    <name type="common">Trichoderma atroviride</name>
    <dbReference type="NCBI Taxonomy" id="452589"/>
    <lineage>
        <taxon>Eukaryota</taxon>
        <taxon>Fungi</taxon>
        <taxon>Dikarya</taxon>
        <taxon>Ascomycota</taxon>
        <taxon>Pezizomycotina</taxon>
        <taxon>Sordariomycetes</taxon>
        <taxon>Hypocreomycetidae</taxon>
        <taxon>Hypocreales</taxon>
        <taxon>Hypocreaceae</taxon>
        <taxon>Trichoderma</taxon>
    </lineage>
</organism>
<feature type="compositionally biased region" description="Low complexity" evidence="1">
    <location>
        <begin position="205"/>
        <end position="216"/>
    </location>
</feature>
<evidence type="ECO:0000256" key="1">
    <source>
        <dbReference type="SAM" id="MobiDB-lite"/>
    </source>
</evidence>
<dbReference type="EMBL" id="ABDG02000020">
    <property type="protein sequence ID" value="EHK47466.1"/>
    <property type="molecule type" value="Genomic_DNA"/>
</dbReference>